<keyword evidence="2" id="KW-1185">Reference proteome</keyword>
<evidence type="ECO:0000313" key="2">
    <source>
        <dbReference type="Proteomes" id="UP000198405"/>
    </source>
</evidence>
<sequence length="127" mass="14968">MKKSDVIQKINRFEKALGRLQEAVKVAKDDLDRDGVIQRFEFTVELLWKTLKAILSYHGIECHSPRHCIKEAFKANLISDDEIILDMLEDRNLSSHIYNEEESKKIFNRIKDVYVDYLSSLNLREKL</sequence>
<dbReference type="RefSeq" id="WP_089322198.1">
    <property type="nucleotide sequence ID" value="NZ_FZOB01000001.1"/>
</dbReference>
<dbReference type="AlphaFoldDB" id="A0A238XQZ5"/>
<organism evidence="1 2">
    <name type="scientific">Desulfurobacterium atlanticum</name>
    <dbReference type="NCBI Taxonomy" id="240169"/>
    <lineage>
        <taxon>Bacteria</taxon>
        <taxon>Pseudomonadati</taxon>
        <taxon>Aquificota</taxon>
        <taxon>Aquificia</taxon>
        <taxon>Desulfurobacteriales</taxon>
        <taxon>Desulfurobacteriaceae</taxon>
        <taxon>Desulfurobacterium</taxon>
    </lineage>
</organism>
<dbReference type="EMBL" id="FZOB01000001">
    <property type="protein sequence ID" value="SNR60998.1"/>
    <property type="molecule type" value="Genomic_DNA"/>
</dbReference>
<name>A0A238XQZ5_9BACT</name>
<evidence type="ECO:0000313" key="1">
    <source>
        <dbReference type="EMBL" id="SNR60998.1"/>
    </source>
</evidence>
<dbReference type="Gene3D" id="1.20.120.330">
    <property type="entry name" value="Nucleotidyltransferases domain 2"/>
    <property type="match status" value="1"/>
</dbReference>
<dbReference type="SUPFAM" id="SSF81593">
    <property type="entry name" value="Nucleotidyltransferase substrate binding subunit/domain"/>
    <property type="match status" value="1"/>
</dbReference>
<dbReference type="NCBIfam" id="TIGR01987">
    <property type="entry name" value="HI0074"/>
    <property type="match status" value="1"/>
</dbReference>
<protein>
    <submittedName>
        <fullName evidence="1">Nucleotidyltransferase substrate binding protein, HI0074 family</fullName>
    </submittedName>
</protein>
<dbReference type="InterPro" id="IPR018247">
    <property type="entry name" value="EF_Hand_1_Ca_BS"/>
</dbReference>
<proteinExistence type="predicted"/>
<dbReference type="PROSITE" id="PS00018">
    <property type="entry name" value="EF_HAND_1"/>
    <property type="match status" value="1"/>
</dbReference>
<dbReference type="OrthoDB" id="9810452at2"/>
<gene>
    <name evidence="1" type="ORF">SAMN06265340_101166</name>
</gene>
<dbReference type="Pfam" id="PF08780">
    <property type="entry name" value="NTase_sub_bind"/>
    <property type="match status" value="1"/>
</dbReference>
<keyword evidence="1" id="KW-0808">Transferase</keyword>
<dbReference type="Proteomes" id="UP000198405">
    <property type="component" value="Unassembled WGS sequence"/>
</dbReference>
<dbReference type="InterPro" id="IPR010235">
    <property type="entry name" value="HepT"/>
</dbReference>
<dbReference type="GO" id="GO:0016740">
    <property type="term" value="F:transferase activity"/>
    <property type="evidence" value="ECO:0007669"/>
    <property type="project" value="UniProtKB-KW"/>
</dbReference>
<reference evidence="2" key="1">
    <citation type="submission" date="2017-06" db="EMBL/GenBank/DDBJ databases">
        <authorList>
            <person name="Varghese N."/>
            <person name="Submissions S."/>
        </authorList>
    </citation>
    <scope>NUCLEOTIDE SEQUENCE [LARGE SCALE GENOMIC DNA]</scope>
    <source>
        <strain evidence="2">DSM 15668</strain>
    </source>
</reference>
<accession>A0A238XQZ5</accession>